<comment type="caution">
    <text evidence="1">The sequence shown here is derived from an EMBL/GenBank/DDBJ whole genome shotgun (WGS) entry which is preliminary data.</text>
</comment>
<keyword evidence="2" id="KW-1185">Reference proteome</keyword>
<dbReference type="Proteomes" id="UP000024635">
    <property type="component" value="Unassembled WGS sequence"/>
</dbReference>
<evidence type="ECO:0000313" key="1">
    <source>
        <dbReference type="EMBL" id="EYB97706.1"/>
    </source>
</evidence>
<reference evidence="2" key="1">
    <citation type="journal article" date="2015" name="Nat. Genet.">
        <title>The genome and transcriptome of the zoonotic hookworm Ancylostoma ceylanicum identify infection-specific gene families.</title>
        <authorList>
            <person name="Schwarz E.M."/>
            <person name="Hu Y."/>
            <person name="Antoshechkin I."/>
            <person name="Miller M.M."/>
            <person name="Sternberg P.W."/>
            <person name="Aroian R.V."/>
        </authorList>
    </citation>
    <scope>NUCLEOTIDE SEQUENCE</scope>
    <source>
        <strain evidence="2">HY135</strain>
    </source>
</reference>
<accession>A0A016T4Z5</accession>
<sequence length="106" mass="11604">MLTSFLLSSKISSSMVLHSFNAKSLEGKRGTREAKAEHLTGDGDIGGHLTLNSKDAACSQSTRTFLLRISHTTTTETLFQPTRNRIGPIIYDAKDFNLWITSCSVA</sequence>
<name>A0A016T4Z5_9BILA</name>
<dbReference type="EMBL" id="JARK01001474">
    <property type="protein sequence ID" value="EYB97706.1"/>
    <property type="molecule type" value="Genomic_DNA"/>
</dbReference>
<gene>
    <name evidence="1" type="primary">Acey_s0138.g2067</name>
    <name evidence="1" type="ORF">Y032_0138g2067</name>
</gene>
<organism evidence="1 2">
    <name type="scientific">Ancylostoma ceylanicum</name>
    <dbReference type="NCBI Taxonomy" id="53326"/>
    <lineage>
        <taxon>Eukaryota</taxon>
        <taxon>Metazoa</taxon>
        <taxon>Ecdysozoa</taxon>
        <taxon>Nematoda</taxon>
        <taxon>Chromadorea</taxon>
        <taxon>Rhabditida</taxon>
        <taxon>Rhabditina</taxon>
        <taxon>Rhabditomorpha</taxon>
        <taxon>Strongyloidea</taxon>
        <taxon>Ancylostomatidae</taxon>
        <taxon>Ancylostomatinae</taxon>
        <taxon>Ancylostoma</taxon>
    </lineage>
</organism>
<proteinExistence type="predicted"/>
<evidence type="ECO:0000313" key="2">
    <source>
        <dbReference type="Proteomes" id="UP000024635"/>
    </source>
</evidence>
<protein>
    <submittedName>
        <fullName evidence="1">Uncharacterized protein</fullName>
    </submittedName>
</protein>
<dbReference type="AlphaFoldDB" id="A0A016T4Z5"/>